<evidence type="ECO:0000256" key="2">
    <source>
        <dbReference type="ARBA" id="ARBA00010718"/>
    </source>
</evidence>
<dbReference type="Pfam" id="PF00194">
    <property type="entry name" value="Carb_anhydrase"/>
    <property type="match status" value="1"/>
</dbReference>
<dbReference type="GO" id="GO:0004089">
    <property type="term" value="F:carbonate dehydratase activity"/>
    <property type="evidence" value="ECO:0007669"/>
    <property type="project" value="InterPro"/>
</dbReference>
<reference evidence="10" key="1">
    <citation type="submission" date="2018-01" db="EMBL/GenBank/DDBJ databases">
        <authorList>
            <person name="Alioto T."/>
            <person name="Alioto T."/>
        </authorList>
    </citation>
    <scope>NUCLEOTIDE SEQUENCE [LARGE SCALE GENOMIC DNA]</scope>
</reference>
<dbReference type="Gene3D" id="3.10.200.10">
    <property type="entry name" value="Alpha carbonic anhydrase"/>
    <property type="match status" value="1"/>
</dbReference>
<evidence type="ECO:0000259" key="8">
    <source>
        <dbReference type="PROSITE" id="PS51144"/>
    </source>
</evidence>
<dbReference type="CDD" id="cd03122">
    <property type="entry name" value="alpha_CARP_receptor_like"/>
    <property type="match status" value="1"/>
</dbReference>
<evidence type="ECO:0000256" key="7">
    <source>
        <dbReference type="SAM" id="MobiDB-lite"/>
    </source>
</evidence>
<evidence type="ECO:0000256" key="6">
    <source>
        <dbReference type="ARBA" id="ARBA00023180"/>
    </source>
</evidence>
<protein>
    <submittedName>
        <fullName evidence="9">Blast:Carbonic anhydrase 1</fullName>
    </submittedName>
</protein>
<dbReference type="STRING" id="7266.A0A3B0J416"/>
<dbReference type="GO" id="GO:0016020">
    <property type="term" value="C:membrane"/>
    <property type="evidence" value="ECO:0007669"/>
    <property type="project" value="UniProtKB-SubCell"/>
</dbReference>
<dbReference type="PANTHER" id="PTHR18952:SF227">
    <property type="entry name" value="CARBONIC ANHYDRASE 13-RELATED"/>
    <property type="match status" value="1"/>
</dbReference>
<feature type="region of interest" description="Disordered" evidence="7">
    <location>
        <begin position="76"/>
        <end position="96"/>
    </location>
</feature>
<keyword evidence="5" id="KW-1133">Transmembrane helix</keyword>
<organism evidence="9 10">
    <name type="scientific">Drosophila guanche</name>
    <name type="common">Fruit fly</name>
    <dbReference type="NCBI Taxonomy" id="7266"/>
    <lineage>
        <taxon>Eukaryota</taxon>
        <taxon>Metazoa</taxon>
        <taxon>Ecdysozoa</taxon>
        <taxon>Arthropoda</taxon>
        <taxon>Hexapoda</taxon>
        <taxon>Insecta</taxon>
        <taxon>Pterygota</taxon>
        <taxon>Neoptera</taxon>
        <taxon>Endopterygota</taxon>
        <taxon>Diptera</taxon>
        <taxon>Brachycera</taxon>
        <taxon>Muscomorpha</taxon>
        <taxon>Ephydroidea</taxon>
        <taxon>Drosophilidae</taxon>
        <taxon>Drosophila</taxon>
        <taxon>Sophophora</taxon>
    </lineage>
</organism>
<dbReference type="AlphaFoldDB" id="A0A3B0J416"/>
<evidence type="ECO:0000313" key="10">
    <source>
        <dbReference type="Proteomes" id="UP000268350"/>
    </source>
</evidence>
<feature type="domain" description="Alpha-carbonic anhydrase" evidence="8">
    <location>
        <begin position="74"/>
        <end position="327"/>
    </location>
</feature>
<dbReference type="SUPFAM" id="SSF51069">
    <property type="entry name" value="Carbonic anhydrase"/>
    <property type="match status" value="1"/>
</dbReference>
<sequence>MFDTTLGTLIGLLMQICWLLASQFFCQLVQHPLLSSAVCLLLSLVRRVDQTALRARFQLLKMWFTPLDLPTDTDNCGYDTTDPGEGELGRQGPGSGYQSPINIDETQLSRLAIRELLNWNHYDDLPASIQLENTGHTVVLRAQFHGNRPTISGADLLASYTFVEVRFHWGWCNSEGSEHTLNHRKIPMEMQVMHRAGSGQARSCTSSYDLLTVAFLFELSAHNPFLDPLVQNLRQVRVPGKRVTISPFPLSYLMPAFRTGFYSYGGSLTHPPFYEGTEWLIFPETLAISDFQLRHFRQLLGPDGITPITRNARPVQSLGNRKVSLNCFCPFDASQLPVNHCQQQQQQQPQTAEVKQKQKQKQDQPVAPLVAPEEEGLLLESMNTTTIITSDSGNICMSTFMRKEQPQEDYSTTAIVLHSDSTAPQPEQAVQEDLTSNEGGADAISVVGDGVNIGLQGHPQLL</sequence>
<keyword evidence="5" id="KW-0472">Membrane</keyword>
<keyword evidence="6" id="KW-0325">Glycoprotein</keyword>
<keyword evidence="3" id="KW-0812">Transmembrane</keyword>
<evidence type="ECO:0000313" key="9">
    <source>
        <dbReference type="EMBL" id="SPP74143.1"/>
    </source>
</evidence>
<dbReference type="InterPro" id="IPR036398">
    <property type="entry name" value="CA_dom_sf"/>
</dbReference>
<dbReference type="InterPro" id="IPR023561">
    <property type="entry name" value="Carbonic_anhydrase_a-class"/>
</dbReference>
<dbReference type="OrthoDB" id="429145at2759"/>
<dbReference type="OMA" id="PVQHMGN"/>
<accession>A0A3B0J416</accession>
<feature type="region of interest" description="Disordered" evidence="7">
    <location>
        <begin position="342"/>
        <end position="368"/>
    </location>
</feature>
<dbReference type="Proteomes" id="UP000268350">
    <property type="component" value="Unassembled WGS sequence"/>
</dbReference>
<evidence type="ECO:0000256" key="5">
    <source>
        <dbReference type="ARBA" id="ARBA00022989"/>
    </source>
</evidence>
<gene>
    <name evidence="9" type="ORF">DGUA_6G001735</name>
</gene>
<dbReference type="EMBL" id="OUUW01000001">
    <property type="protein sequence ID" value="SPP74143.1"/>
    <property type="molecule type" value="Genomic_DNA"/>
</dbReference>
<dbReference type="GO" id="GO:0005737">
    <property type="term" value="C:cytoplasm"/>
    <property type="evidence" value="ECO:0007669"/>
    <property type="project" value="TreeGrafter"/>
</dbReference>
<dbReference type="InterPro" id="IPR041887">
    <property type="entry name" value="Alpha_CARP_receptor-type"/>
</dbReference>
<keyword evidence="10" id="KW-1185">Reference proteome</keyword>
<proteinExistence type="inferred from homology"/>
<dbReference type="PANTHER" id="PTHR18952">
    <property type="entry name" value="CARBONIC ANHYDRASE"/>
    <property type="match status" value="1"/>
</dbReference>
<evidence type="ECO:0000256" key="3">
    <source>
        <dbReference type="ARBA" id="ARBA00022692"/>
    </source>
</evidence>
<keyword evidence="4" id="KW-0677">Repeat</keyword>
<evidence type="ECO:0000256" key="4">
    <source>
        <dbReference type="ARBA" id="ARBA00022737"/>
    </source>
</evidence>
<dbReference type="GO" id="GO:0008270">
    <property type="term" value="F:zinc ion binding"/>
    <property type="evidence" value="ECO:0007669"/>
    <property type="project" value="InterPro"/>
</dbReference>
<dbReference type="SMART" id="SM01057">
    <property type="entry name" value="Carb_anhydrase"/>
    <property type="match status" value="1"/>
</dbReference>
<name>A0A3B0J416_DROGU</name>
<evidence type="ECO:0000256" key="1">
    <source>
        <dbReference type="ARBA" id="ARBA00004479"/>
    </source>
</evidence>
<comment type="subcellular location">
    <subcellularLocation>
        <location evidence="1">Membrane</location>
        <topology evidence="1">Single-pass type I membrane protein</topology>
    </subcellularLocation>
</comment>
<dbReference type="InterPro" id="IPR001148">
    <property type="entry name" value="CA_dom"/>
</dbReference>
<comment type="similarity">
    <text evidence="2">Belongs to the alpha-carbonic anhydrase family.</text>
</comment>
<dbReference type="PROSITE" id="PS51144">
    <property type="entry name" value="ALPHA_CA_2"/>
    <property type="match status" value="1"/>
</dbReference>